<proteinExistence type="predicted"/>
<dbReference type="EMBL" id="JAWDJX010000017">
    <property type="protein sequence ID" value="KAK3053204.1"/>
    <property type="molecule type" value="Genomic_DNA"/>
</dbReference>
<keyword evidence="3" id="KW-1185">Reference proteome</keyword>
<dbReference type="InterPro" id="IPR011008">
    <property type="entry name" value="Dimeric_a/b-barrel"/>
</dbReference>
<evidence type="ECO:0000313" key="3">
    <source>
        <dbReference type="Proteomes" id="UP001271007"/>
    </source>
</evidence>
<dbReference type="PROSITE" id="PS51725">
    <property type="entry name" value="ABM"/>
    <property type="match status" value="1"/>
</dbReference>
<dbReference type="Proteomes" id="UP001271007">
    <property type="component" value="Unassembled WGS sequence"/>
</dbReference>
<protein>
    <recommendedName>
        <fullName evidence="1">ABM domain-containing protein</fullName>
    </recommendedName>
</protein>
<sequence length="117" mass="13457">MSSQEVHIIATLAPKADKVDRFKELMFQMTKDVHSKEEKDTYRYIMTEQLGTPEGEPKFVMVETYKDKGAADSHTQTDHFKQLFATAEKEGLFREAPWLAQTTSIAGFERDRKLIQG</sequence>
<organism evidence="2 3">
    <name type="scientific">Extremus antarcticus</name>
    <dbReference type="NCBI Taxonomy" id="702011"/>
    <lineage>
        <taxon>Eukaryota</taxon>
        <taxon>Fungi</taxon>
        <taxon>Dikarya</taxon>
        <taxon>Ascomycota</taxon>
        <taxon>Pezizomycotina</taxon>
        <taxon>Dothideomycetes</taxon>
        <taxon>Dothideomycetidae</taxon>
        <taxon>Mycosphaerellales</taxon>
        <taxon>Extremaceae</taxon>
        <taxon>Extremus</taxon>
    </lineage>
</organism>
<dbReference type="InterPro" id="IPR007138">
    <property type="entry name" value="ABM_dom"/>
</dbReference>
<feature type="domain" description="ABM" evidence="1">
    <location>
        <begin position="6"/>
        <end position="105"/>
    </location>
</feature>
<dbReference type="Pfam" id="PF03992">
    <property type="entry name" value="ABM"/>
    <property type="match status" value="1"/>
</dbReference>
<dbReference type="PANTHER" id="PTHR40624:SF1">
    <property type="entry name" value="BIOSYNTHESIS MONOOXYGENASE, PUTATIVE (AFU_ORTHOLOGUE AFUA_1G12025)-RELATED"/>
    <property type="match status" value="1"/>
</dbReference>
<evidence type="ECO:0000313" key="2">
    <source>
        <dbReference type="EMBL" id="KAK3053204.1"/>
    </source>
</evidence>
<dbReference type="Gene3D" id="3.30.70.100">
    <property type="match status" value="1"/>
</dbReference>
<gene>
    <name evidence="2" type="ORF">LTR09_005830</name>
</gene>
<accession>A0AAJ0DFR8</accession>
<name>A0AAJ0DFR8_9PEZI</name>
<evidence type="ECO:0000259" key="1">
    <source>
        <dbReference type="PROSITE" id="PS51725"/>
    </source>
</evidence>
<dbReference type="SUPFAM" id="SSF54909">
    <property type="entry name" value="Dimeric alpha+beta barrel"/>
    <property type="match status" value="1"/>
</dbReference>
<reference evidence="2" key="1">
    <citation type="submission" date="2023-04" db="EMBL/GenBank/DDBJ databases">
        <title>Black Yeasts Isolated from many extreme environments.</title>
        <authorList>
            <person name="Coleine C."/>
            <person name="Stajich J.E."/>
            <person name="Selbmann L."/>
        </authorList>
    </citation>
    <scope>NUCLEOTIDE SEQUENCE</scope>
    <source>
        <strain evidence="2">CCFEE 5312</strain>
    </source>
</reference>
<dbReference type="AlphaFoldDB" id="A0AAJ0DFR8"/>
<comment type="caution">
    <text evidence="2">The sequence shown here is derived from an EMBL/GenBank/DDBJ whole genome shotgun (WGS) entry which is preliminary data.</text>
</comment>
<dbReference type="PANTHER" id="PTHR40624">
    <property type="entry name" value="BIOSYNTHESIS MONOOXYGENASE, PUTATIVE (AFU_ORTHOLOGUE AFUA_1G12025)-RELATED"/>
    <property type="match status" value="1"/>
</dbReference>